<gene>
    <name evidence="2" type="ORF">SAMN05192530_105105</name>
</gene>
<keyword evidence="3" id="KW-1185">Reference proteome</keyword>
<dbReference type="RefSeq" id="WP_090673591.1">
    <property type="nucleotide sequence ID" value="NZ_FNIT01000005.1"/>
</dbReference>
<reference evidence="2 3" key="1">
    <citation type="submission" date="2016-10" db="EMBL/GenBank/DDBJ databases">
        <authorList>
            <person name="de Groot N.N."/>
        </authorList>
    </citation>
    <scope>NUCLEOTIDE SEQUENCE [LARGE SCALE GENOMIC DNA]</scope>
    <source>
        <strain evidence="3">L7-484,KACC 16230,DSM 25025</strain>
    </source>
</reference>
<name>A0A1H0IF53_9HYPH</name>
<dbReference type="AlphaFoldDB" id="A0A1H0IF53"/>
<protein>
    <submittedName>
        <fullName evidence="2">Uncharacterized protein</fullName>
    </submittedName>
</protein>
<dbReference type="EMBL" id="FNIT01000005">
    <property type="protein sequence ID" value="SDO29910.1"/>
    <property type="molecule type" value="Genomic_DNA"/>
</dbReference>
<sequence>MSNIESNIIDPRDPAPPDSIVPPNDHVGSDEIREPDRRSPPVERDPEEGGRVPDDIERALDHTPILPVPG</sequence>
<feature type="region of interest" description="Disordered" evidence="1">
    <location>
        <begin position="1"/>
        <end position="70"/>
    </location>
</feature>
<feature type="compositionally biased region" description="Basic and acidic residues" evidence="1">
    <location>
        <begin position="27"/>
        <end position="61"/>
    </location>
</feature>
<dbReference type="STRING" id="1166073.SAMN05192530_105105"/>
<evidence type="ECO:0000313" key="3">
    <source>
        <dbReference type="Proteomes" id="UP000198793"/>
    </source>
</evidence>
<dbReference type="Proteomes" id="UP000198793">
    <property type="component" value="Unassembled WGS sequence"/>
</dbReference>
<organism evidence="2 3">
    <name type="scientific">Aureimonas jatrophae</name>
    <dbReference type="NCBI Taxonomy" id="1166073"/>
    <lineage>
        <taxon>Bacteria</taxon>
        <taxon>Pseudomonadati</taxon>
        <taxon>Pseudomonadota</taxon>
        <taxon>Alphaproteobacteria</taxon>
        <taxon>Hyphomicrobiales</taxon>
        <taxon>Aurantimonadaceae</taxon>
        <taxon>Aureimonas</taxon>
    </lineage>
</organism>
<proteinExistence type="predicted"/>
<dbReference type="OrthoDB" id="7908925at2"/>
<evidence type="ECO:0000256" key="1">
    <source>
        <dbReference type="SAM" id="MobiDB-lite"/>
    </source>
</evidence>
<evidence type="ECO:0000313" key="2">
    <source>
        <dbReference type="EMBL" id="SDO29910.1"/>
    </source>
</evidence>
<accession>A0A1H0IF53</accession>